<reference evidence="1 2" key="2">
    <citation type="journal article" date="2022" name="Mol. Ecol. Resour.">
        <title>The genomes of chicory, endive, great burdock and yacon provide insights into Asteraceae paleo-polyploidization history and plant inulin production.</title>
        <authorList>
            <person name="Fan W."/>
            <person name="Wang S."/>
            <person name="Wang H."/>
            <person name="Wang A."/>
            <person name="Jiang F."/>
            <person name="Liu H."/>
            <person name="Zhao H."/>
            <person name="Xu D."/>
            <person name="Zhang Y."/>
        </authorList>
    </citation>
    <scope>NUCLEOTIDE SEQUENCE [LARGE SCALE GENOMIC DNA]</scope>
    <source>
        <strain evidence="2">cv. Niubang</strain>
    </source>
</reference>
<sequence length="106" mass="12761">MVHHRHHHRISSTRSAEWWWREEEHGGDGDGIDRIYKICRTTLIDGFRKKPVVMSIQICRWNFTLEVKMRQNFPIRKGLEKQLLREFFSVEPSLLLVFNKICDVEP</sequence>
<evidence type="ECO:0000313" key="2">
    <source>
        <dbReference type="Proteomes" id="UP001055879"/>
    </source>
</evidence>
<dbReference type="Proteomes" id="UP001055879">
    <property type="component" value="Linkage Group LG06"/>
</dbReference>
<reference evidence="2" key="1">
    <citation type="journal article" date="2022" name="Mol. Ecol. Resour.">
        <title>The genomes of chicory, endive, great burdock and yacon provide insights into Asteraceae palaeo-polyploidization history and plant inulin production.</title>
        <authorList>
            <person name="Fan W."/>
            <person name="Wang S."/>
            <person name="Wang H."/>
            <person name="Wang A."/>
            <person name="Jiang F."/>
            <person name="Liu H."/>
            <person name="Zhao H."/>
            <person name="Xu D."/>
            <person name="Zhang Y."/>
        </authorList>
    </citation>
    <scope>NUCLEOTIDE SEQUENCE [LARGE SCALE GENOMIC DNA]</scope>
    <source>
        <strain evidence="2">cv. Niubang</strain>
    </source>
</reference>
<keyword evidence="2" id="KW-1185">Reference proteome</keyword>
<gene>
    <name evidence="1" type="ORF">L6452_19561</name>
</gene>
<proteinExistence type="predicted"/>
<name>A0ACB9BA77_ARCLA</name>
<protein>
    <submittedName>
        <fullName evidence="1">Uncharacterized protein</fullName>
    </submittedName>
</protein>
<dbReference type="EMBL" id="CM042052">
    <property type="protein sequence ID" value="KAI3718681.1"/>
    <property type="molecule type" value="Genomic_DNA"/>
</dbReference>
<comment type="caution">
    <text evidence="1">The sequence shown here is derived from an EMBL/GenBank/DDBJ whole genome shotgun (WGS) entry which is preliminary data.</text>
</comment>
<accession>A0ACB9BA77</accession>
<organism evidence="1 2">
    <name type="scientific">Arctium lappa</name>
    <name type="common">Greater burdock</name>
    <name type="synonym">Lappa major</name>
    <dbReference type="NCBI Taxonomy" id="4217"/>
    <lineage>
        <taxon>Eukaryota</taxon>
        <taxon>Viridiplantae</taxon>
        <taxon>Streptophyta</taxon>
        <taxon>Embryophyta</taxon>
        <taxon>Tracheophyta</taxon>
        <taxon>Spermatophyta</taxon>
        <taxon>Magnoliopsida</taxon>
        <taxon>eudicotyledons</taxon>
        <taxon>Gunneridae</taxon>
        <taxon>Pentapetalae</taxon>
        <taxon>asterids</taxon>
        <taxon>campanulids</taxon>
        <taxon>Asterales</taxon>
        <taxon>Asteraceae</taxon>
        <taxon>Carduoideae</taxon>
        <taxon>Cardueae</taxon>
        <taxon>Arctiinae</taxon>
        <taxon>Arctium</taxon>
    </lineage>
</organism>
<evidence type="ECO:0000313" key="1">
    <source>
        <dbReference type="EMBL" id="KAI3718681.1"/>
    </source>
</evidence>